<dbReference type="GO" id="GO:0005886">
    <property type="term" value="C:plasma membrane"/>
    <property type="evidence" value="ECO:0007669"/>
    <property type="project" value="UniProtKB-SubCell"/>
</dbReference>
<protein>
    <submittedName>
        <fullName evidence="8">Chromate transporter</fullName>
    </submittedName>
</protein>
<evidence type="ECO:0000256" key="3">
    <source>
        <dbReference type="ARBA" id="ARBA00022475"/>
    </source>
</evidence>
<comment type="caution">
    <text evidence="8">The sequence shown here is derived from an EMBL/GenBank/DDBJ whole genome shotgun (WGS) entry which is preliminary data.</text>
</comment>
<keyword evidence="6 7" id="KW-0472">Membrane</keyword>
<dbReference type="Pfam" id="PF02417">
    <property type="entry name" value="Chromate_transp"/>
    <property type="match status" value="1"/>
</dbReference>
<feature type="transmembrane region" description="Helical" evidence="7">
    <location>
        <begin position="74"/>
        <end position="95"/>
    </location>
</feature>
<sequence length="183" mass="19520">MLYLQLFYTFFKIGLFGFGGGYAMLSMIQAEIVTHYGWLSSPEFTDIVAISQMTPGPIGINAATYVGYTATGNIGGAVVATGALVLPSLILMLIISKFLLKYQKHPAVEAVFKGLRPAVVGLLAAAALTLMNAENFGSPTEDCYTFIVSCIIFLAAFVGTRRFKVSPILMIIVCGIAGLVLYG</sequence>
<proteinExistence type="inferred from homology"/>
<dbReference type="InterPro" id="IPR003370">
    <property type="entry name" value="Chromate_transpt"/>
</dbReference>
<dbReference type="InterPro" id="IPR052518">
    <property type="entry name" value="CHR_Transporter"/>
</dbReference>
<evidence type="ECO:0000256" key="1">
    <source>
        <dbReference type="ARBA" id="ARBA00004651"/>
    </source>
</evidence>
<feature type="transmembrane region" description="Helical" evidence="7">
    <location>
        <begin position="165"/>
        <end position="182"/>
    </location>
</feature>
<feature type="transmembrane region" description="Helical" evidence="7">
    <location>
        <begin position="6"/>
        <end position="25"/>
    </location>
</feature>
<evidence type="ECO:0000256" key="5">
    <source>
        <dbReference type="ARBA" id="ARBA00022989"/>
    </source>
</evidence>
<gene>
    <name evidence="8" type="ORF">EZS27_006966</name>
</gene>
<evidence type="ECO:0000256" key="2">
    <source>
        <dbReference type="ARBA" id="ARBA00005262"/>
    </source>
</evidence>
<dbReference type="AlphaFoldDB" id="A0A5J4SJJ9"/>
<comment type="subcellular location">
    <subcellularLocation>
        <location evidence="1">Cell membrane</location>
        <topology evidence="1">Multi-pass membrane protein</topology>
    </subcellularLocation>
</comment>
<evidence type="ECO:0000313" key="8">
    <source>
        <dbReference type="EMBL" id="KAA6345470.1"/>
    </source>
</evidence>
<evidence type="ECO:0000256" key="7">
    <source>
        <dbReference type="SAM" id="Phobius"/>
    </source>
</evidence>
<reference evidence="8" key="1">
    <citation type="submission" date="2019-03" db="EMBL/GenBank/DDBJ databases">
        <title>Single cell metagenomics reveals metabolic interactions within the superorganism composed of flagellate Streblomastix strix and complex community of Bacteroidetes bacteria on its surface.</title>
        <authorList>
            <person name="Treitli S.C."/>
            <person name="Kolisko M."/>
            <person name="Husnik F."/>
            <person name="Keeling P."/>
            <person name="Hampl V."/>
        </authorList>
    </citation>
    <scope>NUCLEOTIDE SEQUENCE</scope>
    <source>
        <strain evidence="8">STM</strain>
    </source>
</reference>
<evidence type="ECO:0000256" key="6">
    <source>
        <dbReference type="ARBA" id="ARBA00023136"/>
    </source>
</evidence>
<dbReference type="PANTHER" id="PTHR43663">
    <property type="entry name" value="CHROMATE TRANSPORT PROTEIN-RELATED"/>
    <property type="match status" value="1"/>
</dbReference>
<feature type="transmembrane region" description="Helical" evidence="7">
    <location>
        <begin position="115"/>
        <end position="131"/>
    </location>
</feature>
<keyword evidence="4 7" id="KW-0812">Transmembrane</keyword>
<dbReference type="GO" id="GO:0015109">
    <property type="term" value="F:chromate transmembrane transporter activity"/>
    <property type="evidence" value="ECO:0007669"/>
    <property type="project" value="InterPro"/>
</dbReference>
<keyword evidence="3" id="KW-1003">Cell membrane</keyword>
<organism evidence="8">
    <name type="scientific">termite gut metagenome</name>
    <dbReference type="NCBI Taxonomy" id="433724"/>
    <lineage>
        <taxon>unclassified sequences</taxon>
        <taxon>metagenomes</taxon>
        <taxon>organismal metagenomes</taxon>
    </lineage>
</organism>
<name>A0A5J4SJJ9_9ZZZZ</name>
<accession>A0A5J4SJJ9</accession>
<keyword evidence="5 7" id="KW-1133">Transmembrane helix</keyword>
<dbReference type="EMBL" id="SNRY01000169">
    <property type="protein sequence ID" value="KAA6345470.1"/>
    <property type="molecule type" value="Genomic_DNA"/>
</dbReference>
<dbReference type="PANTHER" id="PTHR43663:SF1">
    <property type="entry name" value="CHROMATE TRANSPORTER"/>
    <property type="match status" value="1"/>
</dbReference>
<feature type="transmembrane region" description="Helical" evidence="7">
    <location>
        <begin position="143"/>
        <end position="159"/>
    </location>
</feature>
<evidence type="ECO:0000256" key="4">
    <source>
        <dbReference type="ARBA" id="ARBA00022692"/>
    </source>
</evidence>
<comment type="similarity">
    <text evidence="2">Belongs to the chromate ion transporter (CHR) (TC 2.A.51) family.</text>
</comment>